<dbReference type="InterPro" id="IPR011009">
    <property type="entry name" value="Kinase-like_dom_sf"/>
</dbReference>
<dbReference type="EMBL" id="CAJNJQ010006522">
    <property type="protein sequence ID" value="CAE7230415.1"/>
    <property type="molecule type" value="Genomic_DNA"/>
</dbReference>
<feature type="domain" description="Protein kinase" evidence="3">
    <location>
        <begin position="326"/>
        <end position="611"/>
    </location>
</feature>
<protein>
    <recommendedName>
        <fullName evidence="3">Protein kinase domain-containing protein</fullName>
    </recommendedName>
</protein>
<dbReference type="SUPFAM" id="SSF56112">
    <property type="entry name" value="Protein kinase-like (PK-like)"/>
    <property type="match status" value="1"/>
</dbReference>
<organism evidence="4 5">
    <name type="scientific">Rhizoctonia solani</name>
    <dbReference type="NCBI Taxonomy" id="456999"/>
    <lineage>
        <taxon>Eukaryota</taxon>
        <taxon>Fungi</taxon>
        <taxon>Dikarya</taxon>
        <taxon>Basidiomycota</taxon>
        <taxon>Agaricomycotina</taxon>
        <taxon>Agaricomycetes</taxon>
        <taxon>Cantharellales</taxon>
        <taxon>Ceratobasidiaceae</taxon>
        <taxon>Rhizoctonia</taxon>
    </lineage>
</organism>
<dbReference type="PROSITE" id="PS50011">
    <property type="entry name" value="PROTEIN_KINASE_DOM"/>
    <property type="match status" value="1"/>
</dbReference>
<dbReference type="AlphaFoldDB" id="A0A8H3E9E5"/>
<dbReference type="InterPro" id="IPR059179">
    <property type="entry name" value="MLKL-like_MCAfunc"/>
</dbReference>
<dbReference type="InterPro" id="IPR036537">
    <property type="entry name" value="Adaptor_Cbl_N_dom_sf"/>
</dbReference>
<dbReference type="GO" id="GO:0005524">
    <property type="term" value="F:ATP binding"/>
    <property type="evidence" value="ECO:0007669"/>
    <property type="project" value="InterPro"/>
</dbReference>
<sequence length="619" mass="69836">MNSKSGFRRTLIGWISSSSTGHIDSSSSRPTLAADMLSPPTSSPQKHLVQRGRVLMEYDSRSPPSRPPPMSVPQPASSSARLRSRILSLALSIPENETYALPSLAAQCALNLSDLAEEPVPVPVIDQLVGSLKGVFQAAERSRVNRDQWKLLRARCMMIVRIAGAHVDNYRKNQYPKLDEASALLQETLNRIEERARHYNEMNELIALVLYQSISDEIRVLFADLDACLALFNGGESSELQQLRGELEKMNTDLDLLRQNQGKLLENTNMSDASQQVLNDKSRVLQDQITTSLPSYVNTQHLAHTTLSVMGLQLPSKLLLGKQCILDASTPIKTGITCDTYSASFLNGEKVVKKVFKNNIEMFDRDYVEEYTTEFLKTATLWSNFRSDYTLPFYGIGMDQFDGDSHFQLYMVSPLMKNFDAMTFLKPYRGHVGMKKNILRIITDAAKGLQYLHNREPPIVYAGMRGNKILITDSEGGVLGGFRHAKVLESVGNNKISPPVMDGETDLEFQRWMAPEMFIDDPPLEMPCDVWGWAMAALEIISDSIPYHMHKRSITVILKITQGPPRREHHPKFEEYAHRSDEMWELLQRCWAMEPSERPTIDEVVERLKQIARMSAAGA</sequence>
<evidence type="ECO:0000313" key="5">
    <source>
        <dbReference type="Proteomes" id="UP000663827"/>
    </source>
</evidence>
<name>A0A8H3E9E5_9AGAM</name>
<dbReference type="Gene3D" id="1.10.510.10">
    <property type="entry name" value="Transferase(Phosphotransferase) domain 1"/>
    <property type="match status" value="1"/>
</dbReference>
<dbReference type="InterPro" id="IPR000719">
    <property type="entry name" value="Prot_kinase_dom"/>
</dbReference>
<dbReference type="Proteomes" id="UP000663827">
    <property type="component" value="Unassembled WGS sequence"/>
</dbReference>
<feature type="region of interest" description="Disordered" evidence="2">
    <location>
        <begin position="18"/>
        <end position="78"/>
    </location>
</feature>
<gene>
    <name evidence="4" type="ORF">RDB_LOCUS184951</name>
</gene>
<keyword evidence="1" id="KW-0175">Coiled coil</keyword>
<evidence type="ECO:0000256" key="1">
    <source>
        <dbReference type="SAM" id="Coils"/>
    </source>
</evidence>
<dbReference type="InterPro" id="IPR051681">
    <property type="entry name" value="Ser/Thr_Kinases-Pseudokinases"/>
</dbReference>
<evidence type="ECO:0000313" key="4">
    <source>
        <dbReference type="EMBL" id="CAE7230415.1"/>
    </source>
</evidence>
<accession>A0A8H3E9E5</accession>
<dbReference type="Pfam" id="PF07714">
    <property type="entry name" value="PK_Tyr_Ser-Thr"/>
    <property type="match status" value="1"/>
</dbReference>
<feature type="compositionally biased region" description="Low complexity" evidence="2">
    <location>
        <begin position="18"/>
        <end position="28"/>
    </location>
</feature>
<proteinExistence type="predicted"/>
<comment type="caution">
    <text evidence="4">The sequence shown here is derived from an EMBL/GenBank/DDBJ whole genome shotgun (WGS) entry which is preliminary data.</text>
</comment>
<reference evidence="4" key="1">
    <citation type="submission" date="2021-01" db="EMBL/GenBank/DDBJ databases">
        <authorList>
            <person name="Kaushik A."/>
        </authorList>
    </citation>
    <scope>NUCLEOTIDE SEQUENCE</scope>
    <source>
        <strain evidence="4">AG5</strain>
    </source>
</reference>
<dbReference type="Gene3D" id="1.20.930.20">
    <property type="entry name" value="Adaptor protein Cbl, N-terminal domain"/>
    <property type="match status" value="1"/>
</dbReference>
<dbReference type="InterPro" id="IPR001245">
    <property type="entry name" value="Ser-Thr/Tyr_kinase_cat_dom"/>
</dbReference>
<dbReference type="GO" id="GO:0007166">
    <property type="term" value="P:cell surface receptor signaling pathway"/>
    <property type="evidence" value="ECO:0007669"/>
    <property type="project" value="InterPro"/>
</dbReference>
<evidence type="ECO:0000256" key="2">
    <source>
        <dbReference type="SAM" id="MobiDB-lite"/>
    </source>
</evidence>
<dbReference type="PANTHER" id="PTHR44329">
    <property type="entry name" value="SERINE/THREONINE-PROTEIN KINASE TNNI3K-RELATED"/>
    <property type="match status" value="1"/>
</dbReference>
<evidence type="ECO:0000259" key="3">
    <source>
        <dbReference type="PROSITE" id="PS50011"/>
    </source>
</evidence>
<dbReference type="CDD" id="cd21037">
    <property type="entry name" value="MLKL_NTD"/>
    <property type="match status" value="1"/>
</dbReference>
<feature type="coiled-coil region" evidence="1">
    <location>
        <begin position="240"/>
        <end position="267"/>
    </location>
</feature>
<dbReference type="GO" id="GO:0004674">
    <property type="term" value="F:protein serine/threonine kinase activity"/>
    <property type="evidence" value="ECO:0007669"/>
    <property type="project" value="TreeGrafter"/>
</dbReference>